<keyword evidence="2" id="KW-1185">Reference proteome</keyword>
<accession>A0AAD9JU39</accession>
<evidence type="ECO:0000313" key="2">
    <source>
        <dbReference type="Proteomes" id="UP001209878"/>
    </source>
</evidence>
<gene>
    <name evidence="1" type="ORF">NP493_1737g00000</name>
</gene>
<name>A0AAD9JU39_RIDPI</name>
<evidence type="ECO:0000313" key="1">
    <source>
        <dbReference type="EMBL" id="KAK2159179.1"/>
    </source>
</evidence>
<dbReference type="Proteomes" id="UP001209878">
    <property type="component" value="Unassembled WGS sequence"/>
</dbReference>
<dbReference type="EMBL" id="JAODUO010001738">
    <property type="protein sequence ID" value="KAK2159179.1"/>
    <property type="molecule type" value="Genomic_DNA"/>
</dbReference>
<proteinExistence type="predicted"/>
<comment type="caution">
    <text evidence="1">The sequence shown here is derived from an EMBL/GenBank/DDBJ whole genome shotgun (WGS) entry which is preliminary data.</text>
</comment>
<reference evidence="1" key="1">
    <citation type="journal article" date="2023" name="Mol. Biol. Evol.">
        <title>Third-Generation Sequencing Reveals the Adaptive Role of the Epigenome in Three Deep-Sea Polychaetes.</title>
        <authorList>
            <person name="Perez M."/>
            <person name="Aroh O."/>
            <person name="Sun Y."/>
            <person name="Lan Y."/>
            <person name="Juniper S.K."/>
            <person name="Young C.R."/>
            <person name="Angers B."/>
            <person name="Qian P.Y."/>
        </authorList>
    </citation>
    <scope>NUCLEOTIDE SEQUENCE</scope>
    <source>
        <strain evidence="1">R07B-5</strain>
    </source>
</reference>
<protein>
    <submittedName>
        <fullName evidence="1">Uncharacterized protein</fullName>
    </submittedName>
</protein>
<sequence>MFYILYNGISFETEVHGKRREWVIKLVAPRAFLKLHGRLFRRALKHVGFQKPVTVFH</sequence>
<organism evidence="1 2">
    <name type="scientific">Ridgeia piscesae</name>
    <name type="common">Tubeworm</name>
    <dbReference type="NCBI Taxonomy" id="27915"/>
    <lineage>
        <taxon>Eukaryota</taxon>
        <taxon>Metazoa</taxon>
        <taxon>Spiralia</taxon>
        <taxon>Lophotrochozoa</taxon>
        <taxon>Annelida</taxon>
        <taxon>Polychaeta</taxon>
        <taxon>Sedentaria</taxon>
        <taxon>Canalipalpata</taxon>
        <taxon>Sabellida</taxon>
        <taxon>Siboglinidae</taxon>
        <taxon>Ridgeia</taxon>
    </lineage>
</organism>
<dbReference type="AlphaFoldDB" id="A0AAD9JU39"/>